<feature type="domain" description="PRD" evidence="2">
    <location>
        <begin position="175"/>
        <end position="280"/>
    </location>
</feature>
<dbReference type="EMBL" id="QJJR01000012">
    <property type="protein sequence ID" value="PXW88466.1"/>
    <property type="molecule type" value="Genomic_DNA"/>
</dbReference>
<dbReference type="Gene3D" id="2.30.24.10">
    <property type="entry name" value="CAT RNA-binding domain"/>
    <property type="match status" value="1"/>
</dbReference>
<dbReference type="InterPro" id="IPR050661">
    <property type="entry name" value="BglG_antiterminators"/>
</dbReference>
<dbReference type="InterPro" id="IPR011608">
    <property type="entry name" value="PRD"/>
</dbReference>
<evidence type="ECO:0000256" key="1">
    <source>
        <dbReference type="ARBA" id="ARBA00022737"/>
    </source>
</evidence>
<name>A0A2V3W433_9BACI</name>
<dbReference type="Gene3D" id="1.10.1790.10">
    <property type="entry name" value="PRD domain"/>
    <property type="match status" value="1"/>
</dbReference>
<dbReference type="SUPFAM" id="SSF63520">
    <property type="entry name" value="PTS-regulatory domain, PRD"/>
    <property type="match status" value="2"/>
</dbReference>
<comment type="caution">
    <text evidence="3">The sequence shown here is derived from an EMBL/GenBank/DDBJ whole genome shotgun (WGS) entry which is preliminary data.</text>
</comment>
<dbReference type="SUPFAM" id="SSF50151">
    <property type="entry name" value="SacY-like RNA-binding domain"/>
    <property type="match status" value="1"/>
</dbReference>
<dbReference type="OrthoDB" id="9813552at2"/>
<dbReference type="SMART" id="SM01061">
    <property type="entry name" value="CAT_RBD"/>
    <property type="match status" value="1"/>
</dbReference>
<dbReference type="Pfam" id="PF00874">
    <property type="entry name" value="PRD"/>
    <property type="match status" value="2"/>
</dbReference>
<dbReference type="Gene3D" id="1.20.58.1950">
    <property type="match status" value="1"/>
</dbReference>
<sequence length="280" mass="32441">MTHVLTVSKALNNNVVIAQDPVLDEVVLIGKGIGFNRKKGDTIEASDAEKTFLLSDKKEMEQYQYLLKHTQPELIEFLNDIIFYIEQRMDKPLNEHIHVALTDHLSFAIKRADSAIHFNNPFLFEIESLYPKEYQVATEIVEKIKGKLAVDFPAGEIGFIALHIHSAITNRQIRDLNKHHLLITKMVDLIEENLDVTLEKHEVNYNRLIQHLHRAIDRVDQGNLLGEENSLKKVLKMTYPTCYNLAWKLVKVMQKQLNRTVDESEVLYLTIHLQRLTNKI</sequence>
<organism evidence="3 4">
    <name type="scientific">Streptohalobacillus salinus</name>
    <dbReference type="NCBI Taxonomy" id="621096"/>
    <lineage>
        <taxon>Bacteria</taxon>
        <taxon>Bacillati</taxon>
        <taxon>Bacillota</taxon>
        <taxon>Bacilli</taxon>
        <taxon>Bacillales</taxon>
        <taxon>Bacillaceae</taxon>
        <taxon>Streptohalobacillus</taxon>
    </lineage>
</organism>
<reference evidence="3 4" key="1">
    <citation type="submission" date="2018-05" db="EMBL/GenBank/DDBJ databases">
        <title>Genomic Encyclopedia of Type Strains, Phase IV (KMG-IV): sequencing the most valuable type-strain genomes for metagenomic binning, comparative biology and taxonomic classification.</title>
        <authorList>
            <person name="Goeker M."/>
        </authorList>
    </citation>
    <scope>NUCLEOTIDE SEQUENCE [LARGE SCALE GENOMIC DNA]</scope>
    <source>
        <strain evidence="3 4">DSM 22440</strain>
    </source>
</reference>
<evidence type="ECO:0000313" key="4">
    <source>
        <dbReference type="Proteomes" id="UP000247922"/>
    </source>
</evidence>
<dbReference type="AlphaFoldDB" id="A0A2V3W433"/>
<dbReference type="Gene3D" id="1.20.890.100">
    <property type="match status" value="1"/>
</dbReference>
<dbReference type="GO" id="GO:0006355">
    <property type="term" value="P:regulation of DNA-templated transcription"/>
    <property type="evidence" value="ECO:0007669"/>
    <property type="project" value="InterPro"/>
</dbReference>
<feature type="domain" description="PRD" evidence="2">
    <location>
        <begin position="69"/>
        <end position="174"/>
    </location>
</feature>
<dbReference type="PANTHER" id="PTHR30185">
    <property type="entry name" value="CRYPTIC BETA-GLUCOSIDE BGL OPERON ANTITERMINATOR"/>
    <property type="match status" value="1"/>
</dbReference>
<dbReference type="InterPro" id="IPR036650">
    <property type="entry name" value="CAT_RNA-bd_dom_sf"/>
</dbReference>
<dbReference type="Pfam" id="PF03123">
    <property type="entry name" value="CAT_RBD"/>
    <property type="match status" value="1"/>
</dbReference>
<dbReference type="NCBIfam" id="NF047357">
    <property type="entry name" value="antiterm_GlcT"/>
    <property type="match status" value="1"/>
</dbReference>
<evidence type="ECO:0000259" key="2">
    <source>
        <dbReference type="PROSITE" id="PS51372"/>
    </source>
</evidence>
<gene>
    <name evidence="3" type="ORF">DES38_11234</name>
</gene>
<accession>A0A2V3W433</accession>
<dbReference type="PANTHER" id="PTHR30185:SF16">
    <property type="entry name" value="PROTEIN GLCT"/>
    <property type="match status" value="1"/>
</dbReference>
<dbReference type="InterPro" id="IPR036634">
    <property type="entry name" value="PRD_sf"/>
</dbReference>
<dbReference type="Proteomes" id="UP000247922">
    <property type="component" value="Unassembled WGS sequence"/>
</dbReference>
<keyword evidence="4" id="KW-1185">Reference proteome</keyword>
<protein>
    <submittedName>
        <fullName evidence="3">BglG family transcriptional antiterminator</fullName>
    </submittedName>
</protein>
<dbReference type="PROSITE" id="PS51372">
    <property type="entry name" value="PRD_2"/>
    <property type="match status" value="2"/>
</dbReference>
<dbReference type="RefSeq" id="WP_110251876.1">
    <property type="nucleotide sequence ID" value="NZ_QJJR01000012.1"/>
</dbReference>
<evidence type="ECO:0000313" key="3">
    <source>
        <dbReference type="EMBL" id="PXW88466.1"/>
    </source>
</evidence>
<proteinExistence type="predicted"/>
<keyword evidence="1" id="KW-0677">Repeat</keyword>
<dbReference type="InterPro" id="IPR004341">
    <property type="entry name" value="CAT_RNA-bd_dom"/>
</dbReference>
<dbReference type="GO" id="GO:0003723">
    <property type="term" value="F:RNA binding"/>
    <property type="evidence" value="ECO:0007669"/>
    <property type="project" value="InterPro"/>
</dbReference>